<keyword evidence="4" id="KW-0614">Plasmid</keyword>
<dbReference type="EMBL" id="CP001343">
    <property type="protein sequence ID" value="ACL42467.1"/>
    <property type="molecule type" value="Genomic_DNA"/>
</dbReference>
<dbReference type="Gene3D" id="1.50.10.10">
    <property type="match status" value="1"/>
</dbReference>
<feature type="compositionally biased region" description="Low complexity" evidence="1">
    <location>
        <begin position="635"/>
        <end position="653"/>
    </location>
</feature>
<evidence type="ECO:0000259" key="3">
    <source>
        <dbReference type="Pfam" id="PF19291"/>
    </source>
</evidence>
<evidence type="ECO:0000313" key="5">
    <source>
        <dbReference type="Proteomes" id="UP000002505"/>
    </source>
</evidence>
<sequence length="669" mass="71687">MNAAEPFPLIGELAPLGDGRSAALIGPDGAVEFFCPLRFDAPALVFPLLDRTRGGRLRIGPAAAGDDGAGLSCRRRYLDGTAVLVLEWAGRSGSARVTMAMAWPAPEHGQELLWLIEGLEGSVDVEAVFDPRPGFGADDACPVPTAEGARLEHPDFTAGFAVSGINLHLNGAAVHGHGALQAGDRWAARLRLDPAGTRPVPCTADPVEVAAALAVTAKAWQDWTSHLVYDGPGREAVLRAAITLKLLIYAPTGAVTAAVSTSLPEDPGGERNWDYRYTWLRDASFTLNALYQLNCRPEAAVFARWLCRTTAAGGLPLRVLYRIDGTTQIPEASLTELDGYRSSRPVRTGNAAETQLQLDSYGELLDCLSICEVFGEDLMRREWSHFRRLVDFTAAHWHEPDSGIWEVRSRPRHFVHSKALAWTALDRGARLAELHRLPGDISAWREAAGKCRAEVFESGVRDGHFIRAYDDPGMDAALLLLPIVGFVAGDDPIMLATVDAVRAELTPGDTVLDGLLYRYLPARPGSSGDGLDGAEGAFAIASFWLVESLALAGRTHEAEKLFAGLAALGGELGNLAEEIDPATGEQLGNTPQAFTHIGLINAGLRLAGTSTKGRPTSRTIPSTPEPRPTERIRVAGRAVARQAPAATMAPATGKRSTNRITSERNTDHE</sequence>
<dbReference type="GO" id="GO:0015927">
    <property type="term" value="F:trehalase activity"/>
    <property type="evidence" value="ECO:0007669"/>
    <property type="project" value="TreeGrafter"/>
</dbReference>
<dbReference type="HOGENOM" id="CLU_010399_2_0_11"/>
<dbReference type="InterPro" id="IPR011613">
    <property type="entry name" value="GH15-like"/>
</dbReference>
<gene>
    <name evidence="4" type="ordered locus">Achl_4516</name>
</gene>
<keyword evidence="4" id="KW-0378">Hydrolase</keyword>
<dbReference type="KEGG" id="ach:Achl_4516"/>
<feature type="domain" description="GH15-like" evidence="2">
    <location>
        <begin position="232"/>
        <end position="603"/>
    </location>
</feature>
<dbReference type="InterPro" id="IPR012341">
    <property type="entry name" value="6hp_glycosidase-like_sf"/>
</dbReference>
<dbReference type="PANTHER" id="PTHR31616:SF10">
    <property type="entry name" value="TREHALASE"/>
    <property type="match status" value="1"/>
</dbReference>
<dbReference type="Proteomes" id="UP000002505">
    <property type="component" value="Plasmid pACHL02"/>
</dbReference>
<evidence type="ECO:0000256" key="1">
    <source>
        <dbReference type="SAM" id="MobiDB-lite"/>
    </source>
</evidence>
<dbReference type="Pfam" id="PF19291">
    <property type="entry name" value="TREH_N"/>
    <property type="match status" value="1"/>
</dbReference>
<name>B8HJ69_PSECP</name>
<dbReference type="CAZy" id="GH15">
    <property type="family name" value="Glycoside Hydrolase Family 15"/>
</dbReference>
<dbReference type="InterPro" id="IPR008928">
    <property type="entry name" value="6-hairpin_glycosidase_sf"/>
</dbReference>
<evidence type="ECO:0000313" key="4">
    <source>
        <dbReference type="EMBL" id="ACL42467.1"/>
    </source>
</evidence>
<proteinExistence type="predicted"/>
<dbReference type="Pfam" id="PF00723">
    <property type="entry name" value="Glyco_hydro_15"/>
    <property type="match status" value="1"/>
</dbReference>
<dbReference type="eggNOG" id="COG3387">
    <property type="taxonomic scope" value="Bacteria"/>
</dbReference>
<dbReference type="PANTHER" id="PTHR31616">
    <property type="entry name" value="TREHALASE"/>
    <property type="match status" value="1"/>
</dbReference>
<dbReference type="RefSeq" id="WP_012623510.1">
    <property type="nucleotide sequence ID" value="NC_011881.1"/>
</dbReference>
<organism evidence="4 5">
    <name type="scientific">Pseudarthrobacter chlorophenolicus (strain ATCC 700700 / DSM 12829 / CIP 107037 / JCM 12360 / KCTC 9906 / NCIMB 13794 / A6)</name>
    <name type="common">Arthrobacter chlorophenolicus</name>
    <dbReference type="NCBI Taxonomy" id="452863"/>
    <lineage>
        <taxon>Bacteria</taxon>
        <taxon>Bacillati</taxon>
        <taxon>Actinomycetota</taxon>
        <taxon>Actinomycetes</taxon>
        <taxon>Micrococcales</taxon>
        <taxon>Micrococcaceae</taxon>
        <taxon>Pseudarthrobacter</taxon>
    </lineage>
</organism>
<dbReference type="InterPro" id="IPR045582">
    <property type="entry name" value="Trehalase-like_N"/>
</dbReference>
<dbReference type="SUPFAM" id="SSF48208">
    <property type="entry name" value="Six-hairpin glycosidases"/>
    <property type="match status" value="1"/>
</dbReference>
<dbReference type="GO" id="GO:0005993">
    <property type="term" value="P:trehalose catabolic process"/>
    <property type="evidence" value="ECO:0007669"/>
    <property type="project" value="TreeGrafter"/>
</dbReference>
<feature type="domain" description="Trehalase-like N-terminal" evidence="3">
    <location>
        <begin position="10"/>
        <end position="154"/>
    </location>
</feature>
<keyword evidence="5" id="KW-1185">Reference proteome</keyword>
<accession>B8HJ69</accession>
<evidence type="ECO:0000259" key="2">
    <source>
        <dbReference type="Pfam" id="PF00723"/>
    </source>
</evidence>
<protein>
    <submittedName>
        <fullName evidence="4">Glycoside hydrolase 15-related</fullName>
    </submittedName>
</protein>
<dbReference type="AlphaFoldDB" id="B8HJ69"/>
<reference evidence="4" key="1">
    <citation type="submission" date="2009-01" db="EMBL/GenBank/DDBJ databases">
        <title>Complete sequence of plasmid2 of Arthrobacter chlorophenolicus A6.</title>
        <authorList>
            <consortium name="US DOE Joint Genome Institute"/>
            <person name="Lucas S."/>
            <person name="Copeland A."/>
            <person name="Lapidus A."/>
            <person name="Glavina del Rio T."/>
            <person name="Tice H."/>
            <person name="Bruce D."/>
            <person name="Goodwin L."/>
            <person name="Pitluck S."/>
            <person name="Goltsman E."/>
            <person name="Clum A."/>
            <person name="Larimer F."/>
            <person name="Land M."/>
            <person name="Hauser L."/>
            <person name="Kyrpides N."/>
            <person name="Mikhailova N."/>
            <person name="Jansson J."/>
            <person name="Richardson P."/>
        </authorList>
    </citation>
    <scope>NUCLEOTIDE SEQUENCE [LARGE SCALE GENOMIC DNA]</scope>
    <source>
        <strain evidence="4">A6</strain>
        <plasmid evidence="4">pACHL02</plasmid>
    </source>
</reference>
<dbReference type="OrthoDB" id="3902805at2"/>
<feature type="compositionally biased region" description="Polar residues" evidence="1">
    <location>
        <begin position="608"/>
        <end position="622"/>
    </location>
</feature>
<geneLocation type="plasmid" evidence="4 5">
    <name>pACHL02</name>
</geneLocation>
<feature type="region of interest" description="Disordered" evidence="1">
    <location>
        <begin position="608"/>
        <end position="669"/>
    </location>
</feature>